<reference evidence="6 7" key="1">
    <citation type="submission" date="2018-10" db="EMBL/GenBank/DDBJ databases">
        <title>Co-occurring genomic capacity for anaerobic methane metabolism and dissimilatory sulfite reduction discovered in the Korarchaeota.</title>
        <authorList>
            <person name="Mckay L.J."/>
            <person name="Dlakic M."/>
            <person name="Fields M.W."/>
            <person name="Delmont T.O."/>
            <person name="Eren A.M."/>
            <person name="Jay Z.J."/>
            <person name="Klingelsmith K.B."/>
            <person name="Rusch D.B."/>
            <person name="Inskeep W.P."/>
        </authorList>
    </citation>
    <scope>NUCLEOTIDE SEQUENCE [LARGE SCALE GENOMIC DNA]</scope>
    <source>
        <strain evidence="6 7">WS</strain>
    </source>
</reference>
<evidence type="ECO:0000256" key="4">
    <source>
        <dbReference type="ARBA" id="ARBA00023136"/>
    </source>
</evidence>
<sequence length="191" mass="20430">MDYLALILLSLGLSLDDFGLAFALSLLMPGGTLRNLIVKAGKIAAAFSISTALLPLLGWLVGLAIYEWIAPFSAWVVLIVFSSVGLRVIREALEDERHEAMEKVSSFWAMATMGTLASIDEGAVGISYPFLGIQVSWIVIAVILTNTVLISLAALLSDRIRNLSGKLPSILSGVILIVLGILEFLDLAFGI</sequence>
<dbReference type="SUPFAM" id="SSF103473">
    <property type="entry name" value="MFS general substrate transporter"/>
    <property type="match status" value="1"/>
</dbReference>
<gene>
    <name evidence="6" type="ORF">D9Q81_08000</name>
</gene>
<proteinExistence type="predicted"/>
<accession>A0A429G1T0</accession>
<dbReference type="PANTHER" id="PTHR35529:SF1">
    <property type="entry name" value="MANGANESE EFFLUX PUMP MNTP-RELATED"/>
    <property type="match status" value="1"/>
</dbReference>
<evidence type="ECO:0008006" key="8">
    <source>
        <dbReference type="Google" id="ProtNLM"/>
    </source>
</evidence>
<protein>
    <recommendedName>
        <fullName evidence="8">Manganese efflux pump MntP</fullName>
    </recommendedName>
</protein>
<dbReference type="AlphaFoldDB" id="A0A429G1T0"/>
<dbReference type="PANTHER" id="PTHR35529">
    <property type="entry name" value="MANGANESE EFFLUX PUMP MNTP-RELATED"/>
    <property type="match status" value="1"/>
</dbReference>
<feature type="transmembrane region" description="Helical" evidence="5">
    <location>
        <begin position="107"/>
        <end position="131"/>
    </location>
</feature>
<dbReference type="EMBL" id="RCOR01000042">
    <property type="protein sequence ID" value="RSN67728.1"/>
    <property type="molecule type" value="Genomic_DNA"/>
</dbReference>
<keyword evidence="1" id="KW-1003">Cell membrane</keyword>
<evidence type="ECO:0000256" key="5">
    <source>
        <dbReference type="SAM" id="Phobius"/>
    </source>
</evidence>
<comment type="caution">
    <text evidence="6">The sequence shown here is derived from an EMBL/GenBank/DDBJ whole genome shotgun (WGS) entry which is preliminary data.</text>
</comment>
<dbReference type="InterPro" id="IPR036259">
    <property type="entry name" value="MFS_trans_sf"/>
</dbReference>
<feature type="transmembrane region" description="Helical" evidence="5">
    <location>
        <begin position="137"/>
        <end position="157"/>
    </location>
</feature>
<feature type="transmembrane region" description="Helical" evidence="5">
    <location>
        <begin position="40"/>
        <end position="62"/>
    </location>
</feature>
<feature type="transmembrane region" description="Helical" evidence="5">
    <location>
        <begin position="169"/>
        <end position="189"/>
    </location>
</feature>
<dbReference type="InterPro" id="IPR003810">
    <property type="entry name" value="Mntp/YtaF"/>
</dbReference>
<dbReference type="Proteomes" id="UP000278149">
    <property type="component" value="Unassembled WGS sequence"/>
</dbReference>
<organism evidence="6 7">
    <name type="scientific">Candidatus Korarchaeum cryptofilum</name>
    <dbReference type="NCBI Taxonomy" id="498846"/>
    <lineage>
        <taxon>Archaea</taxon>
        <taxon>Thermoproteota</taxon>
        <taxon>Candidatus Korarchaeia</taxon>
        <taxon>Candidatus Korarchaeales</taxon>
        <taxon>Candidatus Korarchaeaceae</taxon>
        <taxon>Candidatus Korarchaeum</taxon>
    </lineage>
</organism>
<dbReference type="RefSeq" id="WP_125742601.1">
    <property type="nucleotide sequence ID" value="NZ_RCOR01000042.1"/>
</dbReference>
<keyword evidence="4 5" id="KW-0472">Membrane</keyword>
<keyword evidence="3 5" id="KW-1133">Transmembrane helix</keyword>
<keyword evidence="2 5" id="KW-0812">Transmembrane</keyword>
<name>A0A429G1T0_9CREN</name>
<evidence type="ECO:0000256" key="2">
    <source>
        <dbReference type="ARBA" id="ARBA00022692"/>
    </source>
</evidence>
<evidence type="ECO:0000256" key="1">
    <source>
        <dbReference type="ARBA" id="ARBA00022475"/>
    </source>
</evidence>
<dbReference type="Pfam" id="PF02659">
    <property type="entry name" value="Mntp"/>
    <property type="match status" value="1"/>
</dbReference>
<feature type="transmembrane region" description="Helical" evidence="5">
    <location>
        <begin position="68"/>
        <end position="86"/>
    </location>
</feature>
<evidence type="ECO:0000256" key="3">
    <source>
        <dbReference type="ARBA" id="ARBA00022989"/>
    </source>
</evidence>
<evidence type="ECO:0000313" key="7">
    <source>
        <dbReference type="Proteomes" id="UP000278149"/>
    </source>
</evidence>
<evidence type="ECO:0000313" key="6">
    <source>
        <dbReference type="EMBL" id="RSN67728.1"/>
    </source>
</evidence>